<evidence type="ECO:0000313" key="1">
    <source>
        <dbReference type="Ensembl" id="ENSSPAP00000003859.1"/>
    </source>
</evidence>
<accession>A0A3B4ZBH0</accession>
<dbReference type="GO" id="GO:0003676">
    <property type="term" value="F:nucleic acid binding"/>
    <property type="evidence" value="ECO:0007669"/>
    <property type="project" value="InterPro"/>
</dbReference>
<sequence length="72" mass="8315">MVKLQNLHTIQRDWSEYIVLTVKHRGRDVMTWGCMSPRGVREMTFIHGAMTACGYTRILTDQMTQSVQKLGT</sequence>
<dbReference type="Gene3D" id="3.30.420.10">
    <property type="entry name" value="Ribonuclease H-like superfamily/Ribonuclease H"/>
    <property type="match status" value="1"/>
</dbReference>
<reference evidence="1" key="1">
    <citation type="submission" date="2023-09" db="UniProtKB">
        <authorList>
            <consortium name="Ensembl"/>
        </authorList>
    </citation>
    <scope>IDENTIFICATION</scope>
</reference>
<dbReference type="InterPro" id="IPR036397">
    <property type="entry name" value="RNaseH_sf"/>
</dbReference>
<dbReference type="AlphaFoldDB" id="A0A3B4ZBH0"/>
<organism evidence="1">
    <name type="scientific">Stegastes partitus</name>
    <name type="common">bicolor damselfish</name>
    <dbReference type="NCBI Taxonomy" id="144197"/>
    <lineage>
        <taxon>Eukaryota</taxon>
        <taxon>Metazoa</taxon>
        <taxon>Chordata</taxon>
        <taxon>Craniata</taxon>
        <taxon>Vertebrata</taxon>
        <taxon>Euteleostomi</taxon>
        <taxon>Actinopterygii</taxon>
        <taxon>Neopterygii</taxon>
        <taxon>Teleostei</taxon>
        <taxon>Neoteleostei</taxon>
        <taxon>Acanthomorphata</taxon>
        <taxon>Ovalentaria</taxon>
        <taxon>Pomacentridae</taxon>
        <taxon>Stegastes</taxon>
    </lineage>
</organism>
<protein>
    <submittedName>
        <fullName evidence="1">Uncharacterized protein</fullName>
    </submittedName>
</protein>
<proteinExistence type="predicted"/>
<dbReference type="GeneTree" id="ENSGT00990000206789"/>
<dbReference type="Ensembl" id="ENSSPAT00000003940.1">
    <property type="protein sequence ID" value="ENSSPAP00000003859.1"/>
    <property type="gene ID" value="ENSSPAG00000002992.1"/>
</dbReference>
<name>A0A3B4ZBH0_9TELE</name>